<dbReference type="VEuPathDB" id="FungiDB:YALI1_E19060g"/>
<gene>
    <name evidence="3" type="ORF">B0I71DRAFT_134724</name>
    <name evidence="2" type="ORF">YALI1_E19060g</name>
</gene>
<dbReference type="VEuPathDB" id="FungiDB:YALI0_E15862g"/>
<evidence type="ECO:0000313" key="4">
    <source>
        <dbReference type="Proteomes" id="UP000182444"/>
    </source>
</evidence>
<evidence type="ECO:0000313" key="5">
    <source>
        <dbReference type="Proteomes" id="UP000256601"/>
    </source>
</evidence>
<evidence type="ECO:0000313" key="2">
    <source>
        <dbReference type="EMBL" id="AOW05473.1"/>
    </source>
</evidence>
<evidence type="ECO:0000256" key="1">
    <source>
        <dbReference type="SAM" id="MobiDB-lite"/>
    </source>
</evidence>
<dbReference type="Proteomes" id="UP000182444">
    <property type="component" value="Chromosome 1E"/>
</dbReference>
<name>A0A1D8NIK8_YARLL</name>
<dbReference type="GeneID" id="2911566"/>
<sequence>MRKESTKSKYTPGQRKQTPPSRSTSVIYDSAAPSLAGSVACSLACSPKFGPLVDVPFEVPDFGLDAEDVDEDVFEPACLSSDAFYSEFFSHEDAPEFRAPPSKKQKRSTLPLKQVGMTKAEFEGSPETVTQKNDTVFSSLDNVHDFLFGTEHSTQGGFLGAPSIKELKIVAPSANKFTSPAKYVAVFALNPPCNVSFDDTKKRVEQFFATKHDSSASSIGRIFMGGNTVEAITPEVDATENNNFAGFANRFALTDNSQLQMYGTKSGGWSAMDPHFEGELVSRARVQTNSVMDDSLQATYTLGSSTKTVPTNVCGRWKPTGQLTPLVLAGIPQVGIDDAKAPRELTIRLSEAVSAKYLYVRFVGDDGVDVESFVVR</sequence>
<accession>A0A1D8NIK8</accession>
<dbReference type="KEGG" id="yli:2911566"/>
<proteinExistence type="predicted"/>
<dbReference type="EMBL" id="KZ859046">
    <property type="protein sequence ID" value="RDW24162.1"/>
    <property type="molecule type" value="Genomic_DNA"/>
</dbReference>
<dbReference type="OrthoDB" id="4081666at2759"/>
<dbReference type="Proteomes" id="UP000256601">
    <property type="component" value="Unassembled WGS sequence"/>
</dbReference>
<reference evidence="3 5" key="2">
    <citation type="submission" date="2018-07" db="EMBL/GenBank/DDBJ databases">
        <title>Draft Genome Assemblies for Five Robust Yarrowia lipolytica Strains Exhibiting High Lipid Production and Pentose Sugar Utilization and Sugar Alcohol Secretion from Undetoxified Lignocellulosic Biomass Hydrolysates.</title>
        <authorList>
            <consortium name="DOE Joint Genome Institute"/>
            <person name="Walker C."/>
            <person name="Ryu S."/>
            <person name="Na H."/>
            <person name="Zane M."/>
            <person name="LaButti K."/>
            <person name="Lipzen A."/>
            <person name="Haridas S."/>
            <person name="Barry K."/>
            <person name="Grigoriev I.V."/>
            <person name="Quarterman J."/>
            <person name="Slininger P."/>
            <person name="Dien B."/>
            <person name="Trinh C.T."/>
        </authorList>
    </citation>
    <scope>NUCLEOTIDE SEQUENCE [LARGE SCALE GENOMIC DNA]</scope>
    <source>
        <strain evidence="3 5">YB392</strain>
    </source>
</reference>
<dbReference type="AlphaFoldDB" id="A0A1D8NIK8"/>
<organism evidence="2 4">
    <name type="scientific">Yarrowia lipolytica</name>
    <name type="common">Candida lipolytica</name>
    <dbReference type="NCBI Taxonomy" id="4952"/>
    <lineage>
        <taxon>Eukaryota</taxon>
        <taxon>Fungi</taxon>
        <taxon>Dikarya</taxon>
        <taxon>Ascomycota</taxon>
        <taxon>Saccharomycotina</taxon>
        <taxon>Dipodascomycetes</taxon>
        <taxon>Dipodascales</taxon>
        <taxon>Dipodascales incertae sedis</taxon>
        <taxon>Yarrowia</taxon>
    </lineage>
</organism>
<feature type="region of interest" description="Disordered" evidence="1">
    <location>
        <begin position="1"/>
        <end position="26"/>
    </location>
</feature>
<protein>
    <submittedName>
        <fullName evidence="2">Uncharacterized protein</fullName>
    </submittedName>
</protein>
<dbReference type="RefSeq" id="XP_503999.1">
    <property type="nucleotide sequence ID" value="XM_503999.1"/>
</dbReference>
<dbReference type="EMBL" id="CP017557">
    <property type="protein sequence ID" value="AOW05473.1"/>
    <property type="molecule type" value="Genomic_DNA"/>
</dbReference>
<reference evidence="2 4" key="1">
    <citation type="journal article" date="2016" name="PLoS ONE">
        <title>Sequence Assembly of Yarrowia lipolytica Strain W29/CLIB89 Shows Transposable Element Diversity.</title>
        <authorList>
            <person name="Magnan C."/>
            <person name="Yu J."/>
            <person name="Chang I."/>
            <person name="Jahn E."/>
            <person name="Kanomata Y."/>
            <person name="Wu J."/>
            <person name="Zeller M."/>
            <person name="Oakes M."/>
            <person name="Baldi P."/>
            <person name="Sandmeyer S."/>
        </authorList>
    </citation>
    <scope>NUCLEOTIDE SEQUENCE [LARGE SCALE GENOMIC DNA]</scope>
    <source>
        <strain evidence="2">CLIB89</strain>
        <strain evidence="4">CLIB89(W29)</strain>
    </source>
</reference>
<evidence type="ECO:0000313" key="3">
    <source>
        <dbReference type="EMBL" id="RDW24162.1"/>
    </source>
</evidence>
<feature type="compositionally biased region" description="Polar residues" evidence="1">
    <location>
        <begin position="8"/>
        <end position="26"/>
    </location>
</feature>